<evidence type="ECO:0000313" key="2">
    <source>
        <dbReference type="EMBL" id="KIH43302.1"/>
    </source>
</evidence>
<dbReference type="EMBL" id="KN787148">
    <property type="protein sequence ID" value="KIH43302.1"/>
    <property type="molecule type" value="Genomic_DNA"/>
</dbReference>
<proteinExistence type="predicted"/>
<dbReference type="OrthoDB" id="410381at2759"/>
<evidence type="ECO:0000313" key="3">
    <source>
        <dbReference type="Proteomes" id="UP000054047"/>
    </source>
</evidence>
<gene>
    <name evidence="2" type="ORF">ANCDUO_26695</name>
</gene>
<protein>
    <submittedName>
        <fullName evidence="2">Uncharacterized protein</fullName>
    </submittedName>
</protein>
<feature type="region of interest" description="Disordered" evidence="1">
    <location>
        <begin position="46"/>
        <end position="78"/>
    </location>
</feature>
<name>A0A0C2C123_9BILA</name>
<organism evidence="2 3">
    <name type="scientific">Ancylostoma duodenale</name>
    <dbReference type="NCBI Taxonomy" id="51022"/>
    <lineage>
        <taxon>Eukaryota</taxon>
        <taxon>Metazoa</taxon>
        <taxon>Ecdysozoa</taxon>
        <taxon>Nematoda</taxon>
        <taxon>Chromadorea</taxon>
        <taxon>Rhabditida</taxon>
        <taxon>Rhabditina</taxon>
        <taxon>Rhabditomorpha</taxon>
        <taxon>Strongyloidea</taxon>
        <taxon>Ancylostomatidae</taxon>
        <taxon>Ancylostomatinae</taxon>
        <taxon>Ancylostoma</taxon>
    </lineage>
</organism>
<evidence type="ECO:0000256" key="1">
    <source>
        <dbReference type="SAM" id="MobiDB-lite"/>
    </source>
</evidence>
<dbReference type="AlphaFoldDB" id="A0A0C2C123"/>
<keyword evidence="3" id="KW-1185">Reference proteome</keyword>
<sequence length="78" mass="9001">MKIHYVDRVTNEEVLRRYSTTSLHVATAQHRLRLAGHILRMPQHRIPRSAMSWTPPASKRPRAVQGTRGDERSPMTSD</sequence>
<dbReference type="Proteomes" id="UP000054047">
    <property type="component" value="Unassembled WGS sequence"/>
</dbReference>
<accession>A0A0C2C123</accession>
<feature type="compositionally biased region" description="Basic and acidic residues" evidence="1">
    <location>
        <begin position="68"/>
        <end position="78"/>
    </location>
</feature>
<reference evidence="2 3" key="1">
    <citation type="submission" date="2013-12" db="EMBL/GenBank/DDBJ databases">
        <title>Draft genome of the parsitic nematode Ancylostoma duodenale.</title>
        <authorList>
            <person name="Mitreva M."/>
        </authorList>
    </citation>
    <scope>NUCLEOTIDE SEQUENCE [LARGE SCALE GENOMIC DNA]</scope>
    <source>
        <strain evidence="2 3">Zhejiang</strain>
    </source>
</reference>